<gene>
    <name evidence="5" type="ORF">DR999_PMT18615</name>
</gene>
<dbReference type="PANTHER" id="PTHR21228:SF70">
    <property type="entry name" value="FAST KINASE DOMAIN-CONTAINING PROTEIN 5, MITOCHONDRIAL"/>
    <property type="match status" value="1"/>
</dbReference>
<feature type="compositionally biased region" description="Polar residues" evidence="3">
    <location>
        <begin position="688"/>
        <end position="704"/>
    </location>
</feature>
<feature type="region of interest" description="Disordered" evidence="3">
    <location>
        <begin position="687"/>
        <end position="714"/>
    </location>
</feature>
<keyword evidence="5" id="KW-0808">Transferase</keyword>
<reference evidence="5 6" key="1">
    <citation type="submission" date="2019-04" db="EMBL/GenBank/DDBJ databases">
        <title>Draft genome of the big-headed turtle Platysternon megacephalum.</title>
        <authorList>
            <person name="Gong S."/>
        </authorList>
    </citation>
    <scope>NUCLEOTIDE SEQUENCE [LARGE SCALE GENOMIC DNA]</scope>
    <source>
        <strain evidence="5">DO16091913</strain>
        <tissue evidence="5">Muscle</tissue>
    </source>
</reference>
<dbReference type="PROSITE" id="PS51286">
    <property type="entry name" value="RAP"/>
    <property type="match status" value="1"/>
</dbReference>
<feature type="region of interest" description="Disordered" evidence="3">
    <location>
        <begin position="25"/>
        <end position="49"/>
    </location>
</feature>
<comment type="subcellular location">
    <subcellularLocation>
        <location evidence="1">Mitochondrion</location>
    </subcellularLocation>
</comment>
<dbReference type="GO" id="GO:0005759">
    <property type="term" value="C:mitochondrial matrix"/>
    <property type="evidence" value="ECO:0007669"/>
    <property type="project" value="TreeGrafter"/>
</dbReference>
<dbReference type="Pfam" id="PF08373">
    <property type="entry name" value="RAP"/>
    <property type="match status" value="1"/>
</dbReference>
<dbReference type="InterPro" id="IPR050870">
    <property type="entry name" value="FAST_kinase"/>
</dbReference>
<accession>A0A4D9DSP2</accession>
<organism evidence="5 6">
    <name type="scientific">Platysternon megacephalum</name>
    <name type="common">big-headed turtle</name>
    <dbReference type="NCBI Taxonomy" id="55544"/>
    <lineage>
        <taxon>Eukaryota</taxon>
        <taxon>Metazoa</taxon>
        <taxon>Chordata</taxon>
        <taxon>Craniata</taxon>
        <taxon>Vertebrata</taxon>
        <taxon>Euteleostomi</taxon>
        <taxon>Archelosauria</taxon>
        <taxon>Testudinata</taxon>
        <taxon>Testudines</taxon>
        <taxon>Cryptodira</taxon>
        <taxon>Durocryptodira</taxon>
        <taxon>Testudinoidea</taxon>
        <taxon>Platysternidae</taxon>
        <taxon>Platysternon</taxon>
    </lineage>
</organism>
<dbReference type="GO" id="GO:0035770">
    <property type="term" value="C:ribonucleoprotein granule"/>
    <property type="evidence" value="ECO:0007669"/>
    <property type="project" value="TreeGrafter"/>
</dbReference>
<evidence type="ECO:0000256" key="2">
    <source>
        <dbReference type="ARBA" id="ARBA00023128"/>
    </source>
</evidence>
<evidence type="ECO:0000256" key="1">
    <source>
        <dbReference type="ARBA" id="ARBA00004173"/>
    </source>
</evidence>
<evidence type="ECO:0000259" key="4">
    <source>
        <dbReference type="PROSITE" id="PS51286"/>
    </source>
</evidence>
<dbReference type="InterPro" id="IPR013579">
    <property type="entry name" value="FAST_2"/>
</dbReference>
<dbReference type="GO" id="GO:0000963">
    <property type="term" value="P:mitochondrial RNA processing"/>
    <property type="evidence" value="ECO:0007669"/>
    <property type="project" value="TreeGrafter"/>
</dbReference>
<evidence type="ECO:0000313" key="5">
    <source>
        <dbReference type="EMBL" id="TFJ99371.1"/>
    </source>
</evidence>
<keyword evidence="2" id="KW-0496">Mitochondrion</keyword>
<dbReference type="GO" id="GO:0044528">
    <property type="term" value="P:regulation of mitochondrial mRNA stability"/>
    <property type="evidence" value="ECO:0007669"/>
    <property type="project" value="InterPro"/>
</dbReference>
<dbReference type="SMART" id="SM00952">
    <property type="entry name" value="RAP"/>
    <property type="match status" value="1"/>
</dbReference>
<dbReference type="GO" id="GO:0016301">
    <property type="term" value="F:kinase activity"/>
    <property type="evidence" value="ECO:0007669"/>
    <property type="project" value="UniProtKB-KW"/>
</dbReference>
<dbReference type="InterPro" id="IPR013584">
    <property type="entry name" value="RAP"/>
</dbReference>
<protein>
    <submittedName>
        <fullName evidence="5">FAST kinase domain-containing protein 5</fullName>
    </submittedName>
</protein>
<dbReference type="GO" id="GO:0003723">
    <property type="term" value="F:RNA binding"/>
    <property type="evidence" value="ECO:0007669"/>
    <property type="project" value="TreeGrafter"/>
</dbReference>
<dbReference type="EMBL" id="QXTE01000334">
    <property type="protein sequence ID" value="TFJ99371.1"/>
    <property type="molecule type" value="Genomic_DNA"/>
</dbReference>
<proteinExistence type="predicted"/>
<dbReference type="OrthoDB" id="10064757at2759"/>
<dbReference type="PANTHER" id="PTHR21228">
    <property type="entry name" value="FAST LEU-RICH DOMAIN-CONTAINING"/>
    <property type="match status" value="1"/>
</dbReference>
<dbReference type="AlphaFoldDB" id="A0A4D9DSP2"/>
<dbReference type="Pfam" id="PF08368">
    <property type="entry name" value="FAST_2"/>
    <property type="match status" value="1"/>
</dbReference>
<dbReference type="InterPro" id="IPR010622">
    <property type="entry name" value="FAST_Leu-rich"/>
</dbReference>
<keyword evidence="5" id="KW-0418">Kinase</keyword>
<comment type="caution">
    <text evidence="5">The sequence shown here is derived from an EMBL/GenBank/DDBJ whole genome shotgun (WGS) entry which is preliminary data.</text>
</comment>
<sequence length="826" mass="94161">MATVITCRRFPGGVRSMVAFSTTTKCGTRKRIPSRKQKEDESPEVSGTDAKAAASIRLLNPLEYRVHYNPSAYTGTKTASHQNAARNCEDSEGPLGNEFSSISAKQFQNTYSITCSRRRSSTEHTLLDLELHKTLSTQASSVSPATLEPEEDKLLDTDVETYDTKEDPRMFQKHRPEYRSFSYDKSETLQVLPLEEGGLILHKVTVLKSGLIPGTIVEYFCKLSCLPVEQHVMVRSNIKFMMLCRYGLENIQLFSISELTDILKAFIRLGIPPTHSMLNVYETEFCRRVWDMSLDQLLLVADLWRCLGCSVPRYLQISFSYVNLHWKDLTLPQLVQLIYIVGEGRRVPQDLMQKLETLVFKYLDSFNLEEVGTISLGFFKSNSAISEHVMRKIGDKVSGQMADMSSYALVNVLKMFRYTHVDHLEFLKQLEKVIPPRIGTIGIQGVMHITLACSALHYRNEGIMNAVASSLPSRVMYCRSKDVAKFLWSFGYLNYEPPNAERFYSSLMEQMHRKMHEFETFPEHLLTCLLALAFAGHFPDDLIDYALSAKFIQLTRESTFDLRKDLFTLDGSVEIECPDYKGNRLPPQFRQEVTEMLWNFTKKEIYVKPEVTEAVSLLEVMLGGPQYVKNHMILPHTRSADVEVHLGTDRKPLPFNLEAAAAAKGKLQVIEVSLTNNLMNQLLKGKSSGKSLVGNKTQTETCSQKEAVEQKQAPPIRNHSAFSYEVPLTDTILNVLTKSKTSPENRPSQLRPQPRGVKLAIQVSNRNQYCYGSKQLLGLHSLKRRQLQKLGYVVVELPFWEWFPLLRRTHSEKLSYLQHKVFDSVL</sequence>
<evidence type="ECO:0000313" key="6">
    <source>
        <dbReference type="Proteomes" id="UP000297703"/>
    </source>
</evidence>
<reference evidence="5 6" key="2">
    <citation type="submission" date="2019-04" db="EMBL/GenBank/DDBJ databases">
        <title>The genome sequence of big-headed turtle.</title>
        <authorList>
            <person name="Gong S."/>
        </authorList>
    </citation>
    <scope>NUCLEOTIDE SEQUENCE [LARGE SCALE GENOMIC DNA]</scope>
    <source>
        <strain evidence="5">DO16091913</strain>
        <tissue evidence="5">Muscle</tissue>
    </source>
</reference>
<keyword evidence="6" id="KW-1185">Reference proteome</keyword>
<name>A0A4D9DSP2_9SAUR</name>
<feature type="domain" description="RAP" evidence="4">
    <location>
        <begin position="759"/>
        <end position="819"/>
    </location>
</feature>
<dbReference type="Proteomes" id="UP000297703">
    <property type="component" value="Unassembled WGS sequence"/>
</dbReference>
<dbReference type="Pfam" id="PF06743">
    <property type="entry name" value="FAST_1"/>
    <property type="match status" value="1"/>
</dbReference>
<evidence type="ECO:0000256" key="3">
    <source>
        <dbReference type="SAM" id="MobiDB-lite"/>
    </source>
</evidence>
<dbReference type="STRING" id="55544.A0A4D9DSP2"/>